<accession>A0A8J8T1M0</accession>
<gene>
    <name evidence="1" type="ORF">FGO68_gene2696</name>
</gene>
<keyword evidence="2" id="KW-1185">Reference proteome</keyword>
<dbReference type="EMBL" id="RRYP01010750">
    <property type="protein sequence ID" value="TNV78183.1"/>
    <property type="molecule type" value="Genomic_DNA"/>
</dbReference>
<reference evidence="1" key="1">
    <citation type="submission" date="2019-06" db="EMBL/GenBank/DDBJ databases">
        <authorList>
            <person name="Zheng W."/>
        </authorList>
    </citation>
    <scope>NUCLEOTIDE SEQUENCE</scope>
    <source>
        <strain evidence="1">QDHG01</strain>
    </source>
</reference>
<name>A0A8J8T1M0_HALGN</name>
<protein>
    <submittedName>
        <fullName evidence="1">Uncharacterized protein</fullName>
    </submittedName>
</protein>
<dbReference type="AlphaFoldDB" id="A0A8J8T1M0"/>
<evidence type="ECO:0000313" key="2">
    <source>
        <dbReference type="Proteomes" id="UP000785679"/>
    </source>
</evidence>
<sequence length="155" mass="17164">MTSQRLTIQRRIKRINSIIAINDSPDIFFASELCTALIPSDKQSSFIFPNSSSTRAASGYLSFNKGHDDHFDHTFANGPLHSIKCFRKSCRSNLQLFESTLSTSKLIVSPSHILNGSIHATDACDLSISPQYYSLCSIVYSLAYSHQQIEIGNAS</sequence>
<dbReference type="Proteomes" id="UP000785679">
    <property type="component" value="Unassembled WGS sequence"/>
</dbReference>
<comment type="caution">
    <text evidence="1">The sequence shown here is derived from an EMBL/GenBank/DDBJ whole genome shotgun (WGS) entry which is preliminary data.</text>
</comment>
<proteinExistence type="predicted"/>
<evidence type="ECO:0000313" key="1">
    <source>
        <dbReference type="EMBL" id="TNV78183.1"/>
    </source>
</evidence>
<organism evidence="1 2">
    <name type="scientific">Halteria grandinella</name>
    <dbReference type="NCBI Taxonomy" id="5974"/>
    <lineage>
        <taxon>Eukaryota</taxon>
        <taxon>Sar</taxon>
        <taxon>Alveolata</taxon>
        <taxon>Ciliophora</taxon>
        <taxon>Intramacronucleata</taxon>
        <taxon>Spirotrichea</taxon>
        <taxon>Stichotrichia</taxon>
        <taxon>Sporadotrichida</taxon>
        <taxon>Halteriidae</taxon>
        <taxon>Halteria</taxon>
    </lineage>
</organism>